<accession>A0A3L6TBJ1</accession>
<evidence type="ECO:0000259" key="8">
    <source>
        <dbReference type="Pfam" id="PF17917"/>
    </source>
</evidence>
<evidence type="ECO:0000256" key="6">
    <source>
        <dbReference type="ARBA" id="ARBA00022918"/>
    </source>
</evidence>
<dbReference type="Gene3D" id="3.10.10.10">
    <property type="entry name" value="HIV Type 1 Reverse Transcriptase, subunit A, domain 1"/>
    <property type="match status" value="1"/>
</dbReference>
<dbReference type="InterPro" id="IPR050951">
    <property type="entry name" value="Retrovirus_Pol_polyprotein"/>
</dbReference>
<dbReference type="GO" id="GO:0016787">
    <property type="term" value="F:hydrolase activity"/>
    <property type="evidence" value="ECO:0007669"/>
    <property type="project" value="UniProtKB-KW"/>
</dbReference>
<proteinExistence type="predicted"/>
<keyword evidence="6" id="KW-0695">RNA-directed DNA polymerase</keyword>
<dbReference type="Gene3D" id="3.30.70.270">
    <property type="match status" value="2"/>
</dbReference>
<evidence type="ECO:0000256" key="2">
    <source>
        <dbReference type="ARBA" id="ARBA00022695"/>
    </source>
</evidence>
<evidence type="ECO:0000256" key="3">
    <source>
        <dbReference type="ARBA" id="ARBA00022722"/>
    </source>
</evidence>
<gene>
    <name evidence="9" type="ORF">C2845_PM03G00080</name>
</gene>
<dbReference type="CDD" id="cd01647">
    <property type="entry name" value="RT_LTR"/>
    <property type="match status" value="1"/>
</dbReference>
<evidence type="ECO:0000313" key="10">
    <source>
        <dbReference type="Proteomes" id="UP000275267"/>
    </source>
</evidence>
<dbReference type="Proteomes" id="UP000275267">
    <property type="component" value="Unassembled WGS sequence"/>
</dbReference>
<evidence type="ECO:0000259" key="7">
    <source>
        <dbReference type="Pfam" id="PF00078"/>
    </source>
</evidence>
<sequence>MNEECALIIPISTSTAGCVLLCFLDCYSGYHQIALKEEDQIKTALITPFENYAYETMSFGLKNAGATYQRMIQMCFTDQLHRNVEAYVDDVVIKTRIPEDLIADLEETFNSLRKFQWKLNSTKCVFGIPSGKLLGFIISRRGIEANQEKITAITDMKAPAMIKDVQKLTGCMAALNRFISRLGKRGLPFFKLLKQKDKFHGTEEAEEDLKQHLQLPPILTAPRLGENLLMYIAATTHVISTTIVVERNEEGHAFGVQRPVYFISEVLSELKVRYRPIQKLLYAILVTSRKLRHYFDEYKISVVTDSPLADILHNRDATGRISKWAVELGALSINFKPRTAIKSQALVDFMAEWRENQVPTQANRPEY</sequence>
<dbReference type="InterPro" id="IPR043502">
    <property type="entry name" value="DNA/RNA_pol_sf"/>
</dbReference>
<evidence type="ECO:0000256" key="1">
    <source>
        <dbReference type="ARBA" id="ARBA00022679"/>
    </source>
</evidence>
<dbReference type="EMBL" id="PQIB02000002">
    <property type="protein sequence ID" value="RLN34540.1"/>
    <property type="molecule type" value="Genomic_DNA"/>
</dbReference>
<keyword evidence="2" id="KW-0548">Nucleotidyltransferase</keyword>
<reference evidence="10" key="1">
    <citation type="journal article" date="2019" name="Nat. Commun.">
        <title>The genome of broomcorn millet.</title>
        <authorList>
            <person name="Zou C."/>
            <person name="Miki D."/>
            <person name="Li D."/>
            <person name="Tang Q."/>
            <person name="Xiao L."/>
            <person name="Rajput S."/>
            <person name="Deng P."/>
            <person name="Jia W."/>
            <person name="Huang R."/>
            <person name="Zhang M."/>
            <person name="Sun Y."/>
            <person name="Hu J."/>
            <person name="Fu X."/>
            <person name="Schnable P.S."/>
            <person name="Li F."/>
            <person name="Zhang H."/>
            <person name="Feng B."/>
            <person name="Zhu X."/>
            <person name="Liu R."/>
            <person name="Schnable J.C."/>
            <person name="Zhu J.-K."/>
            <person name="Zhang H."/>
        </authorList>
    </citation>
    <scope>NUCLEOTIDE SEQUENCE [LARGE SCALE GENOMIC DNA]</scope>
</reference>
<dbReference type="SUPFAM" id="SSF56672">
    <property type="entry name" value="DNA/RNA polymerases"/>
    <property type="match status" value="1"/>
</dbReference>
<dbReference type="InterPro" id="IPR000477">
    <property type="entry name" value="RT_dom"/>
</dbReference>
<keyword evidence="5" id="KW-0378">Hydrolase</keyword>
<dbReference type="Pfam" id="PF17917">
    <property type="entry name" value="RT_RNaseH"/>
    <property type="match status" value="1"/>
</dbReference>
<dbReference type="GO" id="GO:0003964">
    <property type="term" value="F:RNA-directed DNA polymerase activity"/>
    <property type="evidence" value="ECO:0007669"/>
    <property type="project" value="UniProtKB-KW"/>
</dbReference>
<dbReference type="OrthoDB" id="779804at2759"/>
<dbReference type="InterPro" id="IPR043128">
    <property type="entry name" value="Rev_trsase/Diguanyl_cyclase"/>
</dbReference>
<keyword evidence="3" id="KW-0540">Nuclease</keyword>
<protein>
    <submittedName>
        <fullName evidence="9">Retrotransposon protein, putative, Ty3-gypsy subclass, expressed</fullName>
    </submittedName>
</protein>
<dbReference type="PANTHER" id="PTHR37984">
    <property type="entry name" value="PROTEIN CBG26694"/>
    <property type="match status" value="1"/>
</dbReference>
<dbReference type="GO" id="GO:0004519">
    <property type="term" value="F:endonuclease activity"/>
    <property type="evidence" value="ECO:0007669"/>
    <property type="project" value="UniProtKB-KW"/>
</dbReference>
<evidence type="ECO:0000256" key="5">
    <source>
        <dbReference type="ARBA" id="ARBA00022801"/>
    </source>
</evidence>
<evidence type="ECO:0000256" key="4">
    <source>
        <dbReference type="ARBA" id="ARBA00022759"/>
    </source>
</evidence>
<keyword evidence="4" id="KW-0255">Endonuclease</keyword>
<name>A0A3L6TBJ1_PANMI</name>
<feature type="domain" description="Reverse transcriptase" evidence="7">
    <location>
        <begin position="14"/>
        <end position="138"/>
    </location>
</feature>
<evidence type="ECO:0000313" key="9">
    <source>
        <dbReference type="EMBL" id="RLN34540.1"/>
    </source>
</evidence>
<dbReference type="Pfam" id="PF00078">
    <property type="entry name" value="RVT_1"/>
    <property type="match status" value="1"/>
</dbReference>
<dbReference type="PANTHER" id="PTHR37984:SF5">
    <property type="entry name" value="PROTEIN NYNRIN-LIKE"/>
    <property type="match status" value="1"/>
</dbReference>
<keyword evidence="10" id="KW-1185">Reference proteome</keyword>
<feature type="domain" description="Reverse transcriptase RNase H-like" evidence="8">
    <location>
        <begin position="231"/>
        <end position="328"/>
    </location>
</feature>
<keyword evidence="1" id="KW-0808">Transferase</keyword>
<comment type="caution">
    <text evidence="9">The sequence shown here is derived from an EMBL/GenBank/DDBJ whole genome shotgun (WGS) entry which is preliminary data.</text>
</comment>
<dbReference type="InterPro" id="IPR041373">
    <property type="entry name" value="RT_RNaseH"/>
</dbReference>
<organism evidence="9 10">
    <name type="scientific">Panicum miliaceum</name>
    <name type="common">Proso millet</name>
    <name type="synonym">Broomcorn millet</name>
    <dbReference type="NCBI Taxonomy" id="4540"/>
    <lineage>
        <taxon>Eukaryota</taxon>
        <taxon>Viridiplantae</taxon>
        <taxon>Streptophyta</taxon>
        <taxon>Embryophyta</taxon>
        <taxon>Tracheophyta</taxon>
        <taxon>Spermatophyta</taxon>
        <taxon>Magnoliopsida</taxon>
        <taxon>Liliopsida</taxon>
        <taxon>Poales</taxon>
        <taxon>Poaceae</taxon>
        <taxon>PACMAD clade</taxon>
        <taxon>Panicoideae</taxon>
        <taxon>Panicodae</taxon>
        <taxon>Paniceae</taxon>
        <taxon>Panicinae</taxon>
        <taxon>Panicum</taxon>
        <taxon>Panicum sect. Panicum</taxon>
    </lineage>
</organism>
<dbReference type="STRING" id="4540.A0A3L6TBJ1"/>
<dbReference type="AlphaFoldDB" id="A0A3L6TBJ1"/>